<sequence>MTDEQVLQDTQAWVEKAVIGLNLCPFAKAVQVQGKVRYVVSAATTVEDLLYELAAELNHLHDTPPEQTDTTLLIHPRVLTDFLDYNDFLEAADALVADIGLEGELQVASFHPQYQFEGTEPDDITNFTNRSPYPTLHLLREDSIDRAVAAFPNPESIFDTNMATLEKLGIDGWRQLGLKG</sequence>
<dbReference type="EMBL" id="SACM01000003">
    <property type="protein sequence ID" value="RVT84716.1"/>
    <property type="molecule type" value="Genomic_DNA"/>
</dbReference>
<proteinExistence type="predicted"/>
<dbReference type="AlphaFoldDB" id="A0A3S2UFU6"/>
<dbReference type="Proteomes" id="UP000288587">
    <property type="component" value="Unassembled WGS sequence"/>
</dbReference>
<dbReference type="RefSeq" id="WP_127683117.1">
    <property type="nucleotide sequence ID" value="NZ_SACM01000003.1"/>
</dbReference>
<dbReference type="Pfam" id="PF07209">
    <property type="entry name" value="DUF1415"/>
    <property type="match status" value="1"/>
</dbReference>
<comment type="caution">
    <text evidence="1">The sequence shown here is derived from an EMBL/GenBank/DDBJ whole genome shotgun (WGS) entry which is preliminary data.</text>
</comment>
<evidence type="ECO:0000313" key="2">
    <source>
        <dbReference type="Proteomes" id="UP000288587"/>
    </source>
</evidence>
<gene>
    <name evidence="1" type="ORF">EOD73_11310</name>
</gene>
<keyword evidence="2" id="KW-1185">Reference proteome</keyword>
<dbReference type="OrthoDB" id="277390at2"/>
<reference evidence="1 2" key="1">
    <citation type="submission" date="2019-01" db="EMBL/GenBank/DDBJ databases">
        <authorList>
            <person name="Chen W.-M."/>
        </authorList>
    </citation>
    <scope>NUCLEOTIDE SEQUENCE [LARGE SCALE GENOMIC DNA]</scope>
    <source>
        <strain evidence="1 2">CCP-18</strain>
    </source>
</reference>
<accession>A0A3S2UFU6</accession>
<dbReference type="InterPro" id="IPR009858">
    <property type="entry name" value="DUF1415"/>
</dbReference>
<protein>
    <submittedName>
        <fullName evidence="1">DUF1415 domain-containing protein</fullName>
    </submittedName>
</protein>
<organism evidence="1 2">
    <name type="scientific">Inhella crocodyli</name>
    <dbReference type="NCBI Taxonomy" id="2499851"/>
    <lineage>
        <taxon>Bacteria</taxon>
        <taxon>Pseudomonadati</taxon>
        <taxon>Pseudomonadota</taxon>
        <taxon>Betaproteobacteria</taxon>
        <taxon>Burkholderiales</taxon>
        <taxon>Sphaerotilaceae</taxon>
        <taxon>Inhella</taxon>
    </lineage>
</organism>
<name>A0A3S2UFU6_9BURK</name>
<evidence type="ECO:0000313" key="1">
    <source>
        <dbReference type="EMBL" id="RVT84716.1"/>
    </source>
</evidence>